<proteinExistence type="predicted"/>
<comment type="caution">
    <text evidence="2">The sequence shown here is derived from an EMBL/GenBank/DDBJ whole genome shotgun (WGS) entry which is preliminary data.</text>
</comment>
<evidence type="ECO:0000313" key="2">
    <source>
        <dbReference type="EMBL" id="RNA24760.1"/>
    </source>
</evidence>
<gene>
    <name evidence="2" type="ORF">BpHYR1_000454</name>
</gene>
<dbReference type="Proteomes" id="UP000276133">
    <property type="component" value="Unassembled WGS sequence"/>
</dbReference>
<reference evidence="2 3" key="1">
    <citation type="journal article" date="2018" name="Sci. Rep.">
        <title>Genomic signatures of local adaptation to the degree of environmental predictability in rotifers.</title>
        <authorList>
            <person name="Franch-Gras L."/>
            <person name="Hahn C."/>
            <person name="Garcia-Roger E.M."/>
            <person name="Carmona M.J."/>
            <person name="Serra M."/>
            <person name="Gomez A."/>
        </authorList>
    </citation>
    <scope>NUCLEOTIDE SEQUENCE [LARGE SCALE GENOMIC DNA]</scope>
    <source>
        <strain evidence="2">HYR1</strain>
    </source>
</reference>
<protein>
    <submittedName>
        <fullName evidence="2">Uncharacterized protein</fullName>
    </submittedName>
</protein>
<keyword evidence="1" id="KW-0812">Transmembrane</keyword>
<sequence>MTFKSQINPKVCPHSYLYVYILPIVTSFFYYLLIFTLKPRVYVRPCTKYPTHIGLARKIVIDLEEQGSNLGHFREGEFKNFFKSNNISNYAFENSVKY</sequence>
<name>A0A3M7RMW2_BRAPC</name>
<keyword evidence="3" id="KW-1185">Reference proteome</keyword>
<dbReference type="EMBL" id="REGN01003053">
    <property type="protein sequence ID" value="RNA24760.1"/>
    <property type="molecule type" value="Genomic_DNA"/>
</dbReference>
<evidence type="ECO:0000256" key="1">
    <source>
        <dbReference type="SAM" id="Phobius"/>
    </source>
</evidence>
<keyword evidence="1" id="KW-0472">Membrane</keyword>
<keyword evidence="1" id="KW-1133">Transmembrane helix</keyword>
<organism evidence="2 3">
    <name type="scientific">Brachionus plicatilis</name>
    <name type="common">Marine rotifer</name>
    <name type="synonym">Brachionus muelleri</name>
    <dbReference type="NCBI Taxonomy" id="10195"/>
    <lineage>
        <taxon>Eukaryota</taxon>
        <taxon>Metazoa</taxon>
        <taxon>Spiralia</taxon>
        <taxon>Gnathifera</taxon>
        <taxon>Rotifera</taxon>
        <taxon>Eurotatoria</taxon>
        <taxon>Monogononta</taxon>
        <taxon>Pseudotrocha</taxon>
        <taxon>Ploima</taxon>
        <taxon>Brachionidae</taxon>
        <taxon>Brachionus</taxon>
    </lineage>
</organism>
<dbReference type="AlphaFoldDB" id="A0A3M7RMW2"/>
<accession>A0A3M7RMW2</accession>
<evidence type="ECO:0000313" key="3">
    <source>
        <dbReference type="Proteomes" id="UP000276133"/>
    </source>
</evidence>
<feature type="transmembrane region" description="Helical" evidence="1">
    <location>
        <begin position="15"/>
        <end position="34"/>
    </location>
</feature>